<proteinExistence type="predicted"/>
<organism evidence="2 3">
    <name type="scientific">Flaviaesturariibacter amylovorans</name>
    <dbReference type="NCBI Taxonomy" id="1084520"/>
    <lineage>
        <taxon>Bacteria</taxon>
        <taxon>Pseudomonadati</taxon>
        <taxon>Bacteroidota</taxon>
        <taxon>Chitinophagia</taxon>
        <taxon>Chitinophagales</taxon>
        <taxon>Chitinophagaceae</taxon>
        <taxon>Flaviaestuariibacter</taxon>
    </lineage>
</organism>
<accession>A0ABP8GQT0</accession>
<reference evidence="3" key="1">
    <citation type="journal article" date="2019" name="Int. J. Syst. Evol. Microbiol.">
        <title>The Global Catalogue of Microorganisms (GCM) 10K type strain sequencing project: providing services to taxonomists for standard genome sequencing and annotation.</title>
        <authorList>
            <consortium name="The Broad Institute Genomics Platform"/>
            <consortium name="The Broad Institute Genome Sequencing Center for Infectious Disease"/>
            <person name="Wu L."/>
            <person name="Ma J."/>
        </authorList>
    </citation>
    <scope>NUCLEOTIDE SEQUENCE [LARGE SCALE GENOMIC DNA]</scope>
    <source>
        <strain evidence="3">JCM 17919</strain>
    </source>
</reference>
<sequence length="131" mass="13924">MKSFIQRNQVLLSAVLSAVVLTLQQLLTQKETSLKVVGFAVFIAVLGAIANQWKGRGVTVTGILGTLAGVVTNVHQSGSFTWNELVLSALVALLTAASSSLRPERHPRSARASGPRPVLHGPKRGPSYNKN</sequence>
<protein>
    <submittedName>
        <fullName evidence="2">Uncharacterized protein</fullName>
    </submittedName>
</protein>
<gene>
    <name evidence="2" type="ORF">GCM10023184_18620</name>
</gene>
<dbReference type="EMBL" id="BAABGY010000007">
    <property type="protein sequence ID" value="GAA4328628.1"/>
    <property type="molecule type" value="Genomic_DNA"/>
</dbReference>
<feature type="region of interest" description="Disordered" evidence="1">
    <location>
        <begin position="99"/>
        <end position="131"/>
    </location>
</feature>
<evidence type="ECO:0000313" key="3">
    <source>
        <dbReference type="Proteomes" id="UP001501725"/>
    </source>
</evidence>
<dbReference type="Proteomes" id="UP001501725">
    <property type="component" value="Unassembled WGS sequence"/>
</dbReference>
<keyword evidence="3" id="KW-1185">Reference proteome</keyword>
<evidence type="ECO:0000313" key="2">
    <source>
        <dbReference type="EMBL" id="GAA4328628.1"/>
    </source>
</evidence>
<name>A0ABP8GQT0_9BACT</name>
<comment type="caution">
    <text evidence="2">The sequence shown here is derived from an EMBL/GenBank/DDBJ whole genome shotgun (WGS) entry which is preliminary data.</text>
</comment>
<evidence type="ECO:0000256" key="1">
    <source>
        <dbReference type="SAM" id="MobiDB-lite"/>
    </source>
</evidence>
<dbReference type="RefSeq" id="WP_345255306.1">
    <property type="nucleotide sequence ID" value="NZ_BAABGY010000007.1"/>
</dbReference>